<dbReference type="GO" id="GO:0016746">
    <property type="term" value="F:acyltransferase activity"/>
    <property type="evidence" value="ECO:0007669"/>
    <property type="project" value="InterPro"/>
</dbReference>
<dbReference type="InterPro" id="IPR016039">
    <property type="entry name" value="Thiolase-like"/>
</dbReference>
<dbReference type="SUPFAM" id="SSF53901">
    <property type="entry name" value="Thiolase-like"/>
    <property type="match status" value="1"/>
</dbReference>
<organism evidence="1">
    <name type="scientific">Mycobacterium leprae</name>
    <dbReference type="NCBI Taxonomy" id="1769"/>
    <lineage>
        <taxon>Bacteria</taxon>
        <taxon>Bacillati</taxon>
        <taxon>Actinomycetota</taxon>
        <taxon>Actinomycetes</taxon>
        <taxon>Mycobacteriales</taxon>
        <taxon>Mycobacteriaceae</taxon>
        <taxon>Mycobacterium</taxon>
    </lineage>
</organism>
<dbReference type="PIR" id="S72710">
    <property type="entry name" value="S72710"/>
</dbReference>
<dbReference type="AlphaFoldDB" id="Q49627"/>
<evidence type="ECO:0000313" key="1">
    <source>
        <dbReference type="EMBL" id="AAA17074.1"/>
    </source>
</evidence>
<proteinExistence type="predicted"/>
<dbReference type="EMBL" id="U00010">
    <property type="protein sequence ID" value="AAA17074.1"/>
    <property type="molecule type" value="Genomic_DNA"/>
</dbReference>
<dbReference type="Gene3D" id="3.40.47.10">
    <property type="match status" value="1"/>
</dbReference>
<accession>Q49627</accession>
<name>Q49627_MYCLR</name>
<protein>
    <submittedName>
        <fullName evidence="1">Sts</fullName>
    </submittedName>
</protein>
<sequence>MRQAWEHQDVDTIVTTTITGFAVPSLDARCAEQLGLRLDVRRMPLFGLGCVTGQRGLGRLHEDIVWCSQRCRGIGIWSARSPIPRSNQLCRAWCGDGSVRRAPHRRRTDLCQCAGHPRFAQPSLPRNRCTSWA</sequence>
<reference evidence="1" key="1">
    <citation type="submission" date="1994-01" db="EMBL/GenBank/DDBJ databases">
        <authorList>
            <person name="Smith D.R."/>
        </authorList>
    </citation>
    <scope>NUCLEOTIDE SEQUENCE</scope>
</reference>
<dbReference type="UniPathway" id="UPA00094"/>
<reference evidence="1" key="2">
    <citation type="submission" date="1994-03" db="EMBL/GenBank/DDBJ databases">
        <authorList>
            <person name="Robison K."/>
        </authorList>
    </citation>
    <scope>NUCLEOTIDE SEQUENCE</scope>
</reference>
<dbReference type="GO" id="GO:0006633">
    <property type="term" value="P:fatty acid biosynthetic process"/>
    <property type="evidence" value="ECO:0007669"/>
    <property type="project" value="UniProtKB-UniPathway"/>
</dbReference>